<feature type="domain" description="Alpha/beta hydrolase fold-3" evidence="3">
    <location>
        <begin position="94"/>
        <end position="330"/>
    </location>
</feature>
<dbReference type="PANTHER" id="PTHR48081:SF2">
    <property type="entry name" value="ALPHA_BETA-HYDROLASE"/>
    <property type="match status" value="1"/>
</dbReference>
<dbReference type="AlphaFoldDB" id="A0A4R8PWK4"/>
<dbReference type="InterPro" id="IPR013094">
    <property type="entry name" value="AB_hydrolase_3"/>
</dbReference>
<organism evidence="4 5">
    <name type="scientific">Colletotrichum spinosum</name>
    <dbReference type="NCBI Taxonomy" id="1347390"/>
    <lineage>
        <taxon>Eukaryota</taxon>
        <taxon>Fungi</taxon>
        <taxon>Dikarya</taxon>
        <taxon>Ascomycota</taxon>
        <taxon>Pezizomycotina</taxon>
        <taxon>Sordariomycetes</taxon>
        <taxon>Hypocreomycetidae</taxon>
        <taxon>Glomerellales</taxon>
        <taxon>Glomerellaceae</taxon>
        <taxon>Colletotrichum</taxon>
        <taxon>Colletotrichum orbiculare species complex</taxon>
    </lineage>
</organism>
<dbReference type="PANTHER" id="PTHR48081">
    <property type="entry name" value="AB HYDROLASE SUPERFAMILY PROTEIN C4A8.06C"/>
    <property type="match status" value="1"/>
</dbReference>
<dbReference type="SUPFAM" id="SSF53474">
    <property type="entry name" value="alpha/beta-Hydrolases"/>
    <property type="match status" value="1"/>
</dbReference>
<evidence type="ECO:0000313" key="4">
    <source>
        <dbReference type="EMBL" id="TDZ30262.1"/>
    </source>
</evidence>
<reference evidence="4 5" key="1">
    <citation type="submission" date="2018-11" db="EMBL/GenBank/DDBJ databases">
        <title>Genome sequence and assembly of Colletotrichum spinosum.</title>
        <authorList>
            <person name="Gan P."/>
            <person name="Shirasu K."/>
        </authorList>
    </citation>
    <scope>NUCLEOTIDE SEQUENCE [LARGE SCALE GENOMIC DNA]</scope>
    <source>
        <strain evidence="4 5">CBS 515.97</strain>
    </source>
</reference>
<evidence type="ECO:0000256" key="2">
    <source>
        <dbReference type="SAM" id="MobiDB-lite"/>
    </source>
</evidence>
<feature type="region of interest" description="Disordered" evidence="2">
    <location>
        <begin position="194"/>
        <end position="222"/>
    </location>
</feature>
<dbReference type="EMBL" id="QAPG01000138">
    <property type="protein sequence ID" value="TDZ30262.1"/>
    <property type="molecule type" value="Genomic_DNA"/>
</dbReference>
<name>A0A4R8PWK4_9PEZI</name>
<dbReference type="InterPro" id="IPR050300">
    <property type="entry name" value="GDXG_lipolytic_enzyme"/>
</dbReference>
<protein>
    <submittedName>
        <fullName evidence="4">Putative steryl acetyl hydrolase mug81</fullName>
    </submittedName>
</protein>
<evidence type="ECO:0000256" key="1">
    <source>
        <dbReference type="ARBA" id="ARBA00022801"/>
    </source>
</evidence>
<dbReference type="Proteomes" id="UP000295083">
    <property type="component" value="Unassembled WGS sequence"/>
</dbReference>
<dbReference type="Pfam" id="PF07859">
    <property type="entry name" value="Abhydrolase_3"/>
    <property type="match status" value="1"/>
</dbReference>
<proteinExistence type="predicted"/>
<dbReference type="Gene3D" id="3.40.50.1820">
    <property type="entry name" value="alpha/beta hydrolase"/>
    <property type="match status" value="1"/>
</dbReference>
<keyword evidence="5" id="KW-1185">Reference proteome</keyword>
<dbReference type="GO" id="GO:0016787">
    <property type="term" value="F:hydrolase activity"/>
    <property type="evidence" value="ECO:0007669"/>
    <property type="project" value="UniProtKB-KW"/>
</dbReference>
<accession>A0A4R8PWK4</accession>
<dbReference type="InterPro" id="IPR029058">
    <property type="entry name" value="AB_hydrolase_fold"/>
</dbReference>
<sequence length="375" mass="42131">MPHDRRSPFVQRATLFEDFVIRCVRWAFANLDPNVGRIFFSKYISIPFLRFRMARHGYFRPPVSWREVAEDGPRGHKGIWIEKDACRNPDVVIYYAHGGGFAMGSSYFYLEFLLSWHALLAQHYDNPAIFALEYTLVPDEKYPVQVYETLGGYKRVLRAVNGDPHKIVVAGDSAGGTLMLSMLIEQGLMNGSKSFPNPNGLREGPPGTQGQELRRSASETPPPELCVLISPWTKLISRQHKNTESDYLDHTTLWKYGLKYAGSASTQNWAVSPGLCKDMDLWAHSSPRGGFFITYGSEEVFAPEIEELLTKLSGCTKVESSKEVGGIHAWPVVSLFLSSARQQRLKGLESLTSAVKKSIQRQSTSMEGKNQSRSD</sequence>
<keyword evidence="1 4" id="KW-0378">Hydrolase</keyword>
<evidence type="ECO:0000259" key="3">
    <source>
        <dbReference type="Pfam" id="PF07859"/>
    </source>
</evidence>
<comment type="caution">
    <text evidence="4">The sequence shown here is derived from an EMBL/GenBank/DDBJ whole genome shotgun (WGS) entry which is preliminary data.</text>
</comment>
<evidence type="ECO:0000313" key="5">
    <source>
        <dbReference type="Proteomes" id="UP000295083"/>
    </source>
</evidence>
<gene>
    <name evidence="4" type="primary">mug180</name>
    <name evidence="4" type="ORF">C8035_v003093</name>
</gene>